<dbReference type="PANTHER" id="PTHR17149">
    <property type="entry name" value="NUCLEAR PROTEIN 1 AND 2"/>
    <property type="match status" value="1"/>
</dbReference>
<sequence length="120" mass="13844">MGAKTYGPPQSTKEVGFSVWFDEGQDEQMRNIQRQEDHMDDFDRYNFEHDKVMYSGHSGKQRSKKEAALNTNHHNPGGHERKLLTKLHNMESSLLFLKLHSIGIQSLLPFFPGLDIICID</sequence>
<dbReference type="GO" id="GO:0008285">
    <property type="term" value="P:negative regulation of cell population proliferation"/>
    <property type="evidence" value="ECO:0007669"/>
    <property type="project" value="TreeGrafter"/>
</dbReference>
<dbReference type="GO" id="GO:0005634">
    <property type="term" value="C:nucleus"/>
    <property type="evidence" value="ECO:0007669"/>
    <property type="project" value="TreeGrafter"/>
</dbReference>
<dbReference type="PANTHER" id="PTHR17149:SF4">
    <property type="entry name" value="RH17958P"/>
    <property type="match status" value="1"/>
</dbReference>
<dbReference type="Pfam" id="PF10195">
    <property type="entry name" value="Phospho_p8"/>
    <property type="match status" value="1"/>
</dbReference>
<dbReference type="AlphaFoldDB" id="A0A7R8CT73"/>
<dbReference type="InterPro" id="IPR018792">
    <property type="entry name" value="NUPR1-like"/>
</dbReference>
<gene>
    <name evidence="1" type="ORF">LSAA_9175</name>
</gene>
<name>A0A7R8CT73_LEPSM</name>
<dbReference type="Proteomes" id="UP000675881">
    <property type="component" value="Chromosome 4"/>
</dbReference>
<keyword evidence="2" id="KW-1185">Reference proteome</keyword>
<proteinExistence type="predicted"/>
<reference evidence="1" key="1">
    <citation type="submission" date="2021-02" db="EMBL/GenBank/DDBJ databases">
        <authorList>
            <person name="Bekaert M."/>
        </authorList>
    </citation>
    <scope>NUCLEOTIDE SEQUENCE</scope>
    <source>
        <strain evidence="1">IoA-00</strain>
    </source>
</reference>
<protein>
    <submittedName>
        <fullName evidence="1">NUPR1</fullName>
    </submittedName>
</protein>
<dbReference type="EMBL" id="HG994583">
    <property type="protein sequence ID" value="CAF2923747.1"/>
    <property type="molecule type" value="Genomic_DNA"/>
</dbReference>
<accession>A0A7R8CT73</accession>
<evidence type="ECO:0000313" key="2">
    <source>
        <dbReference type="Proteomes" id="UP000675881"/>
    </source>
</evidence>
<evidence type="ECO:0000313" key="1">
    <source>
        <dbReference type="EMBL" id="CAF2923747.1"/>
    </source>
</evidence>
<organism evidence="1 2">
    <name type="scientific">Lepeophtheirus salmonis</name>
    <name type="common">Salmon louse</name>
    <name type="synonym">Caligus salmonis</name>
    <dbReference type="NCBI Taxonomy" id="72036"/>
    <lineage>
        <taxon>Eukaryota</taxon>
        <taxon>Metazoa</taxon>
        <taxon>Ecdysozoa</taxon>
        <taxon>Arthropoda</taxon>
        <taxon>Crustacea</taxon>
        <taxon>Multicrustacea</taxon>
        <taxon>Hexanauplia</taxon>
        <taxon>Copepoda</taxon>
        <taxon>Siphonostomatoida</taxon>
        <taxon>Caligidae</taxon>
        <taxon>Lepeophtheirus</taxon>
    </lineage>
</organism>
<dbReference type="GO" id="GO:0045786">
    <property type="term" value="P:negative regulation of cell cycle"/>
    <property type="evidence" value="ECO:0007669"/>
    <property type="project" value="TreeGrafter"/>
</dbReference>
<dbReference type="GO" id="GO:0006357">
    <property type="term" value="P:regulation of transcription by RNA polymerase II"/>
    <property type="evidence" value="ECO:0007669"/>
    <property type="project" value="TreeGrafter"/>
</dbReference>